<keyword evidence="4 10" id="KW-0812">Transmembrane</keyword>
<dbReference type="PANTHER" id="PTHR43099:SF2">
    <property type="entry name" value="UPF0053 PROTEIN YRKA"/>
    <property type="match status" value="1"/>
</dbReference>
<evidence type="ECO:0000313" key="14">
    <source>
        <dbReference type="EMBL" id="MBD2866198.1"/>
    </source>
</evidence>
<evidence type="ECO:0000256" key="10">
    <source>
        <dbReference type="PROSITE-ProRule" id="PRU01193"/>
    </source>
</evidence>
<dbReference type="InterPro" id="IPR051676">
    <property type="entry name" value="UPF0053_domain"/>
</dbReference>
<gene>
    <name evidence="14" type="ORF">IDH45_29910</name>
</gene>
<dbReference type="FunFam" id="3.10.580.10:FF:000002">
    <property type="entry name" value="Magnesium/cobalt efflux protein CorC"/>
    <property type="match status" value="1"/>
</dbReference>
<organism evidence="14 15">
    <name type="scientific">Paenibacillus oceani</name>
    <dbReference type="NCBI Taxonomy" id="2772510"/>
    <lineage>
        <taxon>Bacteria</taxon>
        <taxon>Bacillati</taxon>
        <taxon>Bacillota</taxon>
        <taxon>Bacilli</taxon>
        <taxon>Bacillales</taxon>
        <taxon>Paenibacillaceae</taxon>
        <taxon>Paenibacillus</taxon>
    </lineage>
</organism>
<evidence type="ECO:0000256" key="11">
    <source>
        <dbReference type="SAM" id="Phobius"/>
    </source>
</evidence>
<feature type="domain" description="CBS" evidence="12">
    <location>
        <begin position="293"/>
        <end position="350"/>
    </location>
</feature>
<dbReference type="InterPro" id="IPR016169">
    <property type="entry name" value="FAD-bd_PCMH_sub2"/>
</dbReference>
<accession>A0A927CGG0</accession>
<feature type="transmembrane region" description="Helical" evidence="11">
    <location>
        <begin position="107"/>
        <end position="128"/>
    </location>
</feature>
<comment type="caution">
    <text evidence="14">The sequence shown here is derived from an EMBL/GenBank/DDBJ whole genome shotgun (WGS) entry which is preliminary data.</text>
</comment>
<dbReference type="GO" id="GO:0005886">
    <property type="term" value="C:plasma membrane"/>
    <property type="evidence" value="ECO:0007669"/>
    <property type="project" value="UniProtKB-SubCell"/>
</dbReference>
<dbReference type="PROSITE" id="PS51846">
    <property type="entry name" value="CNNM"/>
    <property type="match status" value="1"/>
</dbReference>
<evidence type="ECO:0000256" key="7">
    <source>
        <dbReference type="ARBA" id="ARBA00023122"/>
    </source>
</evidence>
<dbReference type="Proteomes" id="UP000639396">
    <property type="component" value="Unassembled WGS sequence"/>
</dbReference>
<dbReference type="Gene3D" id="3.30.465.10">
    <property type="match status" value="1"/>
</dbReference>
<dbReference type="Gene3D" id="3.10.580.10">
    <property type="entry name" value="CBS-domain"/>
    <property type="match status" value="1"/>
</dbReference>
<protein>
    <submittedName>
        <fullName evidence="14">HlyC/CorC family transporter</fullName>
    </submittedName>
</protein>
<dbReference type="Pfam" id="PF00571">
    <property type="entry name" value="CBS"/>
    <property type="match status" value="2"/>
</dbReference>
<proteinExistence type="inferred from homology"/>
<dbReference type="RefSeq" id="WP_190931819.1">
    <property type="nucleotide sequence ID" value="NZ_JACXJA010000054.1"/>
</dbReference>
<evidence type="ECO:0000259" key="12">
    <source>
        <dbReference type="PROSITE" id="PS51371"/>
    </source>
</evidence>
<dbReference type="SMART" id="SM01091">
    <property type="entry name" value="CorC_HlyC"/>
    <property type="match status" value="1"/>
</dbReference>
<keyword evidence="6 10" id="KW-1133">Transmembrane helix</keyword>
<dbReference type="EMBL" id="JACXJA010000054">
    <property type="protein sequence ID" value="MBD2866198.1"/>
    <property type="molecule type" value="Genomic_DNA"/>
</dbReference>
<evidence type="ECO:0000256" key="6">
    <source>
        <dbReference type="ARBA" id="ARBA00022989"/>
    </source>
</evidence>
<evidence type="ECO:0000256" key="5">
    <source>
        <dbReference type="ARBA" id="ARBA00022737"/>
    </source>
</evidence>
<feature type="transmembrane region" description="Helical" evidence="11">
    <location>
        <begin position="148"/>
        <end position="166"/>
    </location>
</feature>
<dbReference type="InterPro" id="IPR005170">
    <property type="entry name" value="Transptr-assoc_dom"/>
</dbReference>
<dbReference type="SUPFAM" id="SSF54631">
    <property type="entry name" value="CBS-domain pair"/>
    <property type="match status" value="1"/>
</dbReference>
<comment type="similarity">
    <text evidence="2">Belongs to the UPF0053 family.</text>
</comment>
<dbReference type="InterPro" id="IPR046342">
    <property type="entry name" value="CBS_dom_sf"/>
</dbReference>
<dbReference type="InterPro" id="IPR000644">
    <property type="entry name" value="CBS_dom"/>
</dbReference>
<feature type="domain" description="CBS" evidence="12">
    <location>
        <begin position="230"/>
        <end position="290"/>
    </location>
</feature>
<dbReference type="SUPFAM" id="SSF56176">
    <property type="entry name" value="FAD-binding/transporter-associated domain-like"/>
    <property type="match status" value="1"/>
</dbReference>
<evidence type="ECO:0000256" key="3">
    <source>
        <dbReference type="ARBA" id="ARBA00022475"/>
    </source>
</evidence>
<evidence type="ECO:0000259" key="13">
    <source>
        <dbReference type="PROSITE" id="PS51846"/>
    </source>
</evidence>
<evidence type="ECO:0000313" key="15">
    <source>
        <dbReference type="Proteomes" id="UP000639396"/>
    </source>
</evidence>
<dbReference type="PANTHER" id="PTHR43099">
    <property type="entry name" value="UPF0053 PROTEIN YRKA"/>
    <property type="match status" value="1"/>
</dbReference>
<keyword evidence="15" id="KW-1185">Reference proteome</keyword>
<name>A0A927CGG0_9BACL</name>
<dbReference type="CDD" id="cd04590">
    <property type="entry name" value="CBS_pair_CorC_HlyC_assoc"/>
    <property type="match status" value="1"/>
</dbReference>
<keyword evidence="3" id="KW-1003">Cell membrane</keyword>
<feature type="domain" description="CNNM transmembrane" evidence="13">
    <location>
        <begin position="6"/>
        <end position="211"/>
    </location>
</feature>
<dbReference type="AlphaFoldDB" id="A0A927CGG0"/>
<dbReference type="PROSITE" id="PS51371">
    <property type="entry name" value="CBS"/>
    <property type="match status" value="2"/>
</dbReference>
<dbReference type="GO" id="GO:0050660">
    <property type="term" value="F:flavin adenine dinucleotide binding"/>
    <property type="evidence" value="ECO:0007669"/>
    <property type="project" value="InterPro"/>
</dbReference>
<comment type="subcellular location">
    <subcellularLocation>
        <location evidence="1">Cell membrane</location>
        <topology evidence="1">Multi-pass membrane protein</topology>
    </subcellularLocation>
</comment>
<keyword evidence="7 9" id="KW-0129">CBS domain</keyword>
<dbReference type="InterPro" id="IPR044751">
    <property type="entry name" value="Ion_transp-like_CBS"/>
</dbReference>
<evidence type="ECO:0000256" key="8">
    <source>
        <dbReference type="ARBA" id="ARBA00023136"/>
    </source>
</evidence>
<keyword evidence="8 10" id="KW-0472">Membrane</keyword>
<evidence type="ECO:0000256" key="9">
    <source>
        <dbReference type="PROSITE-ProRule" id="PRU00703"/>
    </source>
</evidence>
<dbReference type="InterPro" id="IPR002550">
    <property type="entry name" value="CNNM"/>
</dbReference>
<dbReference type="InterPro" id="IPR036318">
    <property type="entry name" value="FAD-bd_PCMH-like_sf"/>
</dbReference>
<evidence type="ECO:0000256" key="1">
    <source>
        <dbReference type="ARBA" id="ARBA00004651"/>
    </source>
</evidence>
<dbReference type="Pfam" id="PF01595">
    <property type="entry name" value="CNNM"/>
    <property type="match status" value="1"/>
</dbReference>
<sequence>METEFHWNELLLYMVLVLVLVFLNGFFVAAEFALVKVRQSRLTQLVNEGNGKAKYALAVTKKLDAYLSATQLGITLASLGLGWVGEPAVSRLLVEPLLAKFGAGDAVWSHTVSFAIAFSVITFLHIVLGELAPKSLAIQKSEGTSMWLSAPLMLFYKLFMPAIWVLNGAANKLLKLFGVQPASEREAAHTEEEIRILMNQSAKSGHIDQDEMALFDNIFEFSERLAREVMVPRTDMDCLYLEQPFNESLKTAYASKHTRYPVASGDKDRIVGFVHITDLLTADPDEEHDLRTILRPILTVPESMEVSHVLRLMQKQRSQIAIVIDEYGGTAGLVTIEDILEEIVGELMDEFDEGRPSVEVNGLVTSVDGRMLLEDINDMLNTAIEDAEVDSVGGWLFKQLEGVPVKGSRVQHDGYTFEVAEVDRLRVVRVHITRDPTAEPAANLYVD</sequence>
<dbReference type="Pfam" id="PF03471">
    <property type="entry name" value="CorC_HlyC"/>
    <property type="match status" value="1"/>
</dbReference>
<keyword evidence="5" id="KW-0677">Repeat</keyword>
<evidence type="ECO:0000256" key="2">
    <source>
        <dbReference type="ARBA" id="ARBA00006337"/>
    </source>
</evidence>
<evidence type="ECO:0000256" key="4">
    <source>
        <dbReference type="ARBA" id="ARBA00022692"/>
    </source>
</evidence>
<feature type="transmembrane region" description="Helical" evidence="11">
    <location>
        <begin position="12"/>
        <end position="35"/>
    </location>
</feature>
<reference evidence="14" key="1">
    <citation type="submission" date="2020-09" db="EMBL/GenBank/DDBJ databases">
        <title>A novel bacterium of genus Paenibacillus, isolated from South China Sea.</title>
        <authorList>
            <person name="Huang H."/>
            <person name="Mo K."/>
            <person name="Hu Y."/>
        </authorList>
    </citation>
    <scope>NUCLEOTIDE SEQUENCE</scope>
    <source>
        <strain evidence="14">IB182363</strain>
    </source>
</reference>